<dbReference type="Pfam" id="PF00990">
    <property type="entry name" value="GGDEF"/>
    <property type="match status" value="1"/>
</dbReference>
<dbReference type="CDD" id="cd01949">
    <property type="entry name" value="GGDEF"/>
    <property type="match status" value="1"/>
</dbReference>
<name>A0ABR9IRZ6_RHIVS</name>
<dbReference type="Pfam" id="PF03707">
    <property type="entry name" value="MHYT"/>
    <property type="match status" value="2"/>
</dbReference>
<dbReference type="InterPro" id="IPR000160">
    <property type="entry name" value="GGDEF_dom"/>
</dbReference>
<dbReference type="InterPro" id="IPR035965">
    <property type="entry name" value="PAS-like_dom_sf"/>
</dbReference>
<dbReference type="InterPro" id="IPR043128">
    <property type="entry name" value="Rev_trsase/Diguanyl_cyclase"/>
</dbReference>
<dbReference type="PANTHER" id="PTHR44757:SF2">
    <property type="entry name" value="BIOFILM ARCHITECTURE MAINTENANCE PROTEIN MBAA"/>
    <property type="match status" value="1"/>
</dbReference>
<evidence type="ECO:0000259" key="6">
    <source>
        <dbReference type="PROSITE" id="PS50924"/>
    </source>
</evidence>
<feature type="domain" description="GGDEF" evidence="5">
    <location>
        <begin position="542"/>
        <end position="674"/>
    </location>
</feature>
<dbReference type="EMBL" id="JADBEC010000001">
    <property type="protein sequence ID" value="MBE1505969.1"/>
    <property type="molecule type" value="Genomic_DNA"/>
</dbReference>
<feature type="domain" description="EAL" evidence="4">
    <location>
        <begin position="683"/>
        <end position="933"/>
    </location>
</feature>
<dbReference type="InterPro" id="IPR001610">
    <property type="entry name" value="PAC"/>
</dbReference>
<feature type="transmembrane region" description="Helical" evidence="1">
    <location>
        <begin position="150"/>
        <end position="167"/>
    </location>
</feature>
<evidence type="ECO:0000259" key="5">
    <source>
        <dbReference type="PROSITE" id="PS50887"/>
    </source>
</evidence>
<dbReference type="Pfam" id="PF12860">
    <property type="entry name" value="PAS_7"/>
    <property type="match status" value="1"/>
</dbReference>
<dbReference type="CDD" id="cd01948">
    <property type="entry name" value="EAL"/>
    <property type="match status" value="1"/>
</dbReference>
<dbReference type="SUPFAM" id="SSF141868">
    <property type="entry name" value="EAL domain-like"/>
    <property type="match status" value="1"/>
</dbReference>
<dbReference type="SMART" id="SM00052">
    <property type="entry name" value="EAL"/>
    <property type="match status" value="1"/>
</dbReference>
<dbReference type="Pfam" id="PF00563">
    <property type="entry name" value="EAL"/>
    <property type="match status" value="1"/>
</dbReference>
<evidence type="ECO:0000259" key="2">
    <source>
        <dbReference type="PROSITE" id="PS50112"/>
    </source>
</evidence>
<dbReference type="InterPro" id="IPR029787">
    <property type="entry name" value="Nucleotide_cyclase"/>
</dbReference>
<dbReference type="InterPro" id="IPR000014">
    <property type="entry name" value="PAS"/>
</dbReference>
<dbReference type="Proteomes" id="UP000620262">
    <property type="component" value="Unassembled WGS sequence"/>
</dbReference>
<dbReference type="SMART" id="SM00086">
    <property type="entry name" value="PAC"/>
    <property type="match status" value="1"/>
</dbReference>
<dbReference type="SUPFAM" id="SSF55785">
    <property type="entry name" value="PYP-like sensor domain (PAS domain)"/>
    <property type="match status" value="2"/>
</dbReference>
<dbReference type="InterPro" id="IPR001633">
    <property type="entry name" value="EAL_dom"/>
</dbReference>
<dbReference type="PROSITE" id="PS50112">
    <property type="entry name" value="PAS"/>
    <property type="match status" value="1"/>
</dbReference>
<dbReference type="PANTHER" id="PTHR44757">
    <property type="entry name" value="DIGUANYLATE CYCLASE DGCP"/>
    <property type="match status" value="1"/>
</dbReference>
<dbReference type="InterPro" id="IPR005330">
    <property type="entry name" value="MHYT_dom"/>
</dbReference>
<dbReference type="Gene3D" id="3.20.20.450">
    <property type="entry name" value="EAL domain"/>
    <property type="match status" value="1"/>
</dbReference>
<dbReference type="CDD" id="cd00130">
    <property type="entry name" value="PAS"/>
    <property type="match status" value="1"/>
</dbReference>
<dbReference type="PROSITE" id="PS50883">
    <property type="entry name" value="EAL"/>
    <property type="match status" value="1"/>
</dbReference>
<evidence type="ECO:0000313" key="7">
    <source>
        <dbReference type="EMBL" id="MBE1505969.1"/>
    </source>
</evidence>
<dbReference type="NCBIfam" id="TIGR00254">
    <property type="entry name" value="GGDEF"/>
    <property type="match status" value="1"/>
</dbReference>
<feature type="domain" description="PAS" evidence="2">
    <location>
        <begin position="253"/>
        <end position="326"/>
    </location>
</feature>
<feature type="transmembrane region" description="Helical" evidence="1">
    <location>
        <begin position="88"/>
        <end position="110"/>
    </location>
</feature>
<dbReference type="InterPro" id="IPR035919">
    <property type="entry name" value="EAL_sf"/>
</dbReference>
<feature type="transmembrane region" description="Helical" evidence="1">
    <location>
        <begin position="51"/>
        <end position="76"/>
    </location>
</feature>
<reference evidence="7 8" key="1">
    <citation type="submission" date="2020-10" db="EMBL/GenBank/DDBJ databases">
        <title>Sequencing the genomes of 1000 actinobacteria strains.</title>
        <authorList>
            <person name="Klenk H.-P."/>
        </authorList>
    </citation>
    <scope>NUCLEOTIDE SEQUENCE [LARGE SCALE GENOMIC DNA]</scope>
    <source>
        <strain evidence="7 8">DSM 7307</strain>
    </source>
</reference>
<feature type="transmembrane region" description="Helical" evidence="1">
    <location>
        <begin position="20"/>
        <end position="39"/>
    </location>
</feature>
<gene>
    <name evidence="7" type="ORF">H4W29_003150</name>
</gene>
<organism evidence="7 8">
    <name type="scientific">Rhizobium viscosum</name>
    <name type="common">Arthrobacter viscosus</name>
    <dbReference type="NCBI Taxonomy" id="1673"/>
    <lineage>
        <taxon>Bacteria</taxon>
        <taxon>Pseudomonadati</taxon>
        <taxon>Pseudomonadota</taxon>
        <taxon>Alphaproteobacteria</taxon>
        <taxon>Hyphomicrobiales</taxon>
        <taxon>Rhizobiaceae</taxon>
        <taxon>Rhizobium/Agrobacterium group</taxon>
        <taxon>Rhizobium</taxon>
    </lineage>
</organism>
<comment type="caution">
    <text evidence="7">The sequence shown here is derived from an EMBL/GenBank/DDBJ whole genome shotgun (WGS) entry which is preliminary data.</text>
</comment>
<dbReference type="Gene3D" id="3.30.70.270">
    <property type="match status" value="1"/>
</dbReference>
<protein>
    <submittedName>
        <fullName evidence="7">Diguanylate cyclase (GGDEF)-like protein/PAS domain S-box-containing protein</fullName>
    </submittedName>
</protein>
<evidence type="ECO:0000313" key="8">
    <source>
        <dbReference type="Proteomes" id="UP000620262"/>
    </source>
</evidence>
<dbReference type="Pfam" id="PF13426">
    <property type="entry name" value="PAS_9"/>
    <property type="match status" value="1"/>
</dbReference>
<dbReference type="Gene3D" id="3.30.450.20">
    <property type="entry name" value="PAS domain"/>
    <property type="match status" value="2"/>
</dbReference>
<dbReference type="PROSITE" id="PS50924">
    <property type="entry name" value="MHYT"/>
    <property type="match status" value="1"/>
</dbReference>
<keyword evidence="8" id="KW-1185">Reference proteome</keyword>
<dbReference type="InterPro" id="IPR052155">
    <property type="entry name" value="Biofilm_reg_signaling"/>
</dbReference>
<sequence length="933" mass="101839">MGFLMFAIVYCLTYQHDFTLVLLAAVLCLVSNLGTILFLRSAGRSNGVPRWIWLSVAGAAGGFGIWSTHFVAMLAYDPGIVVGYDRDLTLISLGAAFASTFVAGLAAVSLPPSQANIAAGLVFGVGVAAMHFVGMAGLQVPGSIAWDKHLVIAALIISVAMATWGFTLTKNWKGSNWSILAAASALSLGIVLMHFTAMGALTIIEGGANAIEPQALSKPFLLVTILVVSISMLASGISASIIAFRAAKQASASETRFELLLQGVTDYAIYMLDPSGVVTNWNTGAERAKGYSAADIVGQNFARFYSAGDQQNGLPQRALESALANGRFEAEGLRFRKDGSSFWAHVVIQPVYDDNHHLIGYVKITRDITQAKIDGDRIKEVSRNLDLALENMSQGISMFDRNERLILANARYSQLFGFPESFIRPGLTYSEIVRSGYQIVFGDGDAADTRATDHYRRHMATMRSGQRTLVHQTTSGRSILATFNVLADGGWVTTFEDITERLAREEKIAFMAKHDALTGLPNRPTFNDYLSHQLTIAKRLSTKVAVIGIDLDKFKEINDQMGHVAGDFVLSTLAARLNGILRDEELVARLGGDEFAAVKRFNDGAELDDFVARLEATLMEKMDFEGHHIVPGASVGVALYPDAGENAETLLANADLAMYRAKHEVGRNVCFYEESMDEVSRDRRRLARDLWVAIERDQMYLHYQVQKSVATGKTTGYEVLLRWNHPERGNIPPVDFIPIAEECGAIVPIGEWVLREACKEAVGWKDDIKIAVNISPIQIAHANIAELVRTVLQETGLPASRLELEITESSIIVDKSKALVAMRALKQQGVAIAIDDFGTGYSSLETLRSFPFDKIKLDRSFMNEVETSQEAKAVIRSILALGRGLSIPVLAEGVETLSQLELLTSEGCDEAQGYYFGRPARMEQQSVTLNTAA</sequence>
<dbReference type="NCBIfam" id="TIGR00229">
    <property type="entry name" value="sensory_box"/>
    <property type="match status" value="1"/>
</dbReference>
<dbReference type="SUPFAM" id="SSF55073">
    <property type="entry name" value="Nucleotide cyclase"/>
    <property type="match status" value="1"/>
</dbReference>
<dbReference type="PROSITE" id="PS50887">
    <property type="entry name" value="GGDEF"/>
    <property type="match status" value="1"/>
</dbReference>
<evidence type="ECO:0000259" key="3">
    <source>
        <dbReference type="PROSITE" id="PS50113"/>
    </source>
</evidence>
<feature type="domain" description="MHYT" evidence="6">
    <location>
        <begin position="16"/>
        <end position="204"/>
    </location>
</feature>
<feature type="domain" description="PAC" evidence="3">
    <location>
        <begin position="328"/>
        <end position="380"/>
    </location>
</feature>
<proteinExistence type="predicted"/>
<dbReference type="PROSITE" id="PS50113">
    <property type="entry name" value="PAC"/>
    <property type="match status" value="1"/>
</dbReference>
<keyword evidence="1" id="KW-0472">Membrane</keyword>
<dbReference type="SMART" id="SM00091">
    <property type="entry name" value="PAS"/>
    <property type="match status" value="2"/>
</dbReference>
<keyword evidence="1" id="KW-1133">Transmembrane helix</keyword>
<feature type="transmembrane region" description="Helical" evidence="1">
    <location>
        <begin position="117"/>
        <end position="138"/>
    </location>
</feature>
<keyword evidence="1" id="KW-0812">Transmembrane</keyword>
<feature type="transmembrane region" description="Helical" evidence="1">
    <location>
        <begin position="179"/>
        <end position="200"/>
    </location>
</feature>
<evidence type="ECO:0000256" key="1">
    <source>
        <dbReference type="PROSITE-ProRule" id="PRU00244"/>
    </source>
</evidence>
<dbReference type="InterPro" id="IPR000700">
    <property type="entry name" value="PAS-assoc_C"/>
</dbReference>
<dbReference type="SMART" id="SM00267">
    <property type="entry name" value="GGDEF"/>
    <property type="match status" value="1"/>
</dbReference>
<accession>A0ABR9IRZ6</accession>
<evidence type="ECO:0000259" key="4">
    <source>
        <dbReference type="PROSITE" id="PS50883"/>
    </source>
</evidence>